<dbReference type="GO" id="GO:0016491">
    <property type="term" value="F:oxidoreductase activity"/>
    <property type="evidence" value="ECO:0007669"/>
    <property type="project" value="UniProtKB-KW"/>
</dbReference>
<dbReference type="KEGG" id="sna:Snas_0101"/>
<dbReference type="AlphaFoldDB" id="D3Q0F8"/>
<dbReference type="PRINTS" id="PR00081">
    <property type="entry name" value="GDHRDH"/>
</dbReference>
<dbReference type="PANTHER" id="PTHR45024">
    <property type="entry name" value="DEHYDROGENASES, SHORT CHAIN"/>
    <property type="match status" value="1"/>
</dbReference>
<protein>
    <submittedName>
        <fullName evidence="3">Short-chain dehydrogenase/reductase SDR</fullName>
    </submittedName>
</protein>
<gene>
    <name evidence="3" type="ordered locus">Snas_0101</name>
</gene>
<keyword evidence="4" id="KW-1185">Reference proteome</keyword>
<proteinExistence type="inferred from homology"/>
<dbReference type="HOGENOM" id="CLU_010194_14_0_11"/>
<dbReference type="InterPro" id="IPR051687">
    <property type="entry name" value="Peroxisomal_Beta-Oxidation"/>
</dbReference>
<name>D3Q0F8_STANL</name>
<dbReference type="Proteomes" id="UP000000844">
    <property type="component" value="Chromosome"/>
</dbReference>
<dbReference type="STRING" id="446470.Snas_0101"/>
<evidence type="ECO:0000313" key="3">
    <source>
        <dbReference type="EMBL" id="ADD39822.1"/>
    </source>
</evidence>
<dbReference type="SUPFAM" id="SSF51735">
    <property type="entry name" value="NAD(P)-binding Rossmann-fold domains"/>
    <property type="match status" value="1"/>
</dbReference>
<dbReference type="Gene3D" id="3.40.50.720">
    <property type="entry name" value="NAD(P)-binding Rossmann-like Domain"/>
    <property type="match status" value="1"/>
</dbReference>
<accession>D3Q0F8</accession>
<dbReference type="InterPro" id="IPR036291">
    <property type="entry name" value="NAD(P)-bd_dom_sf"/>
</dbReference>
<dbReference type="OrthoDB" id="9808187at2"/>
<dbReference type="InterPro" id="IPR002347">
    <property type="entry name" value="SDR_fam"/>
</dbReference>
<dbReference type="RefSeq" id="WP_013015393.1">
    <property type="nucleotide sequence ID" value="NC_013947.1"/>
</dbReference>
<reference evidence="3 4" key="1">
    <citation type="journal article" date="2009" name="Stand. Genomic Sci.">
        <title>Complete genome sequence of Stackebrandtia nassauensis type strain (LLR-40K-21).</title>
        <authorList>
            <person name="Munk C."/>
            <person name="Lapidus A."/>
            <person name="Copeland A."/>
            <person name="Jando M."/>
            <person name="Mayilraj S."/>
            <person name="Glavina Del Rio T."/>
            <person name="Nolan M."/>
            <person name="Chen F."/>
            <person name="Lucas S."/>
            <person name="Tice H."/>
            <person name="Cheng J.F."/>
            <person name="Han C."/>
            <person name="Detter J.C."/>
            <person name="Bruce D."/>
            <person name="Goodwin L."/>
            <person name="Chain P."/>
            <person name="Pitluck S."/>
            <person name="Goker M."/>
            <person name="Ovchinikova G."/>
            <person name="Pati A."/>
            <person name="Ivanova N."/>
            <person name="Mavromatis K."/>
            <person name="Chen A."/>
            <person name="Palaniappan K."/>
            <person name="Land M."/>
            <person name="Hauser L."/>
            <person name="Chang Y.J."/>
            <person name="Jeffries C.D."/>
            <person name="Bristow J."/>
            <person name="Eisen J.A."/>
            <person name="Markowitz V."/>
            <person name="Hugenholtz P."/>
            <person name="Kyrpides N.C."/>
            <person name="Klenk H.P."/>
        </authorList>
    </citation>
    <scope>NUCLEOTIDE SEQUENCE [LARGE SCALE GENOMIC DNA]</scope>
    <source>
        <strain evidence="4">DSM 44728 / CIP 108903 / NRRL B-16338 / NBRC 102104 / LLR-40K-21</strain>
    </source>
</reference>
<sequence length="333" mass="34365">MGHLDGRIALITGAGRGIGEAVARYFAAEGARVVVNDLGVDIDGTGADASVAETVAASIRADGGAAIANTDDVADWDGARRAVASAVDGFGDLHVVVNNAATERNLGLVDMTEADFDSVVGVSLKGTFAVSHWAARFWRERFEAGERVDRSLVNTASGSGLLNPLPTQTNYAAAKAGVAAMTLIHALELGRYGVRVNCSSPSMVRTRLTENVAGMPQPRAEGFDPTAPVTSAPLVAYLATAECGLTGQVLSMRGSTVLVNRNWSKGPHLSKGEELWTVDELAAALPDLSPDDPFQTLAAALDGALGSRLGEEGRAGVRRMVDAALDAAAAGRG</sequence>
<dbReference type="PANTHER" id="PTHR45024:SF2">
    <property type="entry name" value="SCP2 DOMAIN-CONTAINING PROTEIN"/>
    <property type="match status" value="1"/>
</dbReference>
<evidence type="ECO:0000256" key="2">
    <source>
        <dbReference type="ARBA" id="ARBA00023002"/>
    </source>
</evidence>
<organism evidence="3 4">
    <name type="scientific">Stackebrandtia nassauensis (strain DSM 44728 / CIP 108903 / NRRL B-16338 / NBRC 102104 / LLR-40K-21)</name>
    <dbReference type="NCBI Taxonomy" id="446470"/>
    <lineage>
        <taxon>Bacteria</taxon>
        <taxon>Bacillati</taxon>
        <taxon>Actinomycetota</taxon>
        <taxon>Actinomycetes</taxon>
        <taxon>Glycomycetales</taxon>
        <taxon>Glycomycetaceae</taxon>
        <taxon>Stackebrandtia</taxon>
    </lineage>
</organism>
<dbReference type="Pfam" id="PF00106">
    <property type="entry name" value="adh_short"/>
    <property type="match status" value="1"/>
</dbReference>
<dbReference type="eggNOG" id="COG1028">
    <property type="taxonomic scope" value="Bacteria"/>
</dbReference>
<dbReference type="EMBL" id="CP001778">
    <property type="protein sequence ID" value="ADD39822.1"/>
    <property type="molecule type" value="Genomic_DNA"/>
</dbReference>
<comment type="similarity">
    <text evidence="1">Belongs to the short-chain dehydrogenases/reductases (SDR) family.</text>
</comment>
<evidence type="ECO:0000313" key="4">
    <source>
        <dbReference type="Proteomes" id="UP000000844"/>
    </source>
</evidence>
<evidence type="ECO:0000256" key="1">
    <source>
        <dbReference type="ARBA" id="ARBA00006484"/>
    </source>
</evidence>
<keyword evidence="2" id="KW-0560">Oxidoreductase</keyword>